<keyword evidence="2" id="KW-0436">Ligase</keyword>
<dbReference type="Proteomes" id="UP000257559">
    <property type="component" value="Chromosome"/>
</dbReference>
<dbReference type="KEGG" id="medw:NCTC10132_00350"/>
<dbReference type="Pfam" id="PF02540">
    <property type="entry name" value="NAD_synthase"/>
    <property type="match status" value="1"/>
</dbReference>
<dbReference type="AlphaFoldDB" id="A0A3B0PQH8"/>
<dbReference type="Gene3D" id="3.40.50.620">
    <property type="entry name" value="HUPs"/>
    <property type="match status" value="1"/>
</dbReference>
<evidence type="ECO:0000313" key="2">
    <source>
        <dbReference type="EMBL" id="SYV96995.1"/>
    </source>
</evidence>
<dbReference type="SUPFAM" id="SSF52402">
    <property type="entry name" value="Adenine nucleotide alpha hydrolases-like"/>
    <property type="match status" value="1"/>
</dbReference>
<proteinExistence type="predicted"/>
<dbReference type="EMBL" id="LS991951">
    <property type="protein sequence ID" value="SYV96995.1"/>
    <property type="molecule type" value="Genomic_DNA"/>
</dbReference>
<dbReference type="InterPro" id="IPR022310">
    <property type="entry name" value="NAD/GMP_synthase"/>
</dbReference>
<evidence type="ECO:0000259" key="1">
    <source>
        <dbReference type="Pfam" id="PF02540"/>
    </source>
</evidence>
<dbReference type="GO" id="GO:0006163">
    <property type="term" value="P:purine nucleotide metabolic process"/>
    <property type="evidence" value="ECO:0007669"/>
    <property type="project" value="UniProtKB-ARBA"/>
</dbReference>
<organism evidence="2 3">
    <name type="scientific">Mycoplasmopsis edwardii</name>
    <dbReference type="NCBI Taxonomy" id="53558"/>
    <lineage>
        <taxon>Bacteria</taxon>
        <taxon>Bacillati</taxon>
        <taxon>Mycoplasmatota</taxon>
        <taxon>Mycoplasmoidales</taxon>
        <taxon>Metamycoplasmataceae</taxon>
        <taxon>Mycoplasmopsis</taxon>
    </lineage>
</organism>
<feature type="non-terminal residue" evidence="2">
    <location>
        <position position="86"/>
    </location>
</feature>
<reference evidence="3" key="1">
    <citation type="submission" date="2018-06" db="EMBL/GenBank/DDBJ databases">
        <authorList>
            <consortium name="Pathogen Informatics"/>
        </authorList>
    </citation>
    <scope>NUCLEOTIDE SEQUENCE [LARGE SCALE GENOMIC DNA]</scope>
    <source>
        <strain evidence="3">NCTC10132</strain>
    </source>
</reference>
<evidence type="ECO:0000313" key="3">
    <source>
        <dbReference type="Proteomes" id="UP000257559"/>
    </source>
</evidence>
<gene>
    <name evidence="2" type="primary">nadE_2</name>
    <name evidence="2" type="ORF">NCTC10132_00350</name>
</gene>
<accession>A0A3B0PQH8</accession>
<sequence>MSKISSYKNNIVQYDENIANSYILKIQNFLKNKLKKANAKGFIVGISGGIDSSLVYALAKSVAPNDTLGVIMPIISMTDSDKNHIW</sequence>
<protein>
    <submittedName>
        <fullName evidence="2">NAD+ synthetase</fullName>
        <ecNumber evidence="2">6.3.1.5</ecNumber>
    </submittedName>
</protein>
<dbReference type="InterPro" id="IPR014729">
    <property type="entry name" value="Rossmann-like_a/b/a_fold"/>
</dbReference>
<dbReference type="GO" id="GO:0008795">
    <property type="term" value="F:NAD+ synthase activity"/>
    <property type="evidence" value="ECO:0007669"/>
    <property type="project" value="UniProtKB-EC"/>
</dbReference>
<keyword evidence="3" id="KW-1185">Reference proteome</keyword>
<dbReference type="EC" id="6.3.1.5" evidence="2"/>
<feature type="domain" description="NAD/GMP synthase" evidence="1">
    <location>
        <begin position="23"/>
        <end position="83"/>
    </location>
</feature>
<name>A0A3B0PQH8_9BACT</name>